<dbReference type="Proteomes" id="UP000007952">
    <property type="component" value="Chromosome"/>
</dbReference>
<dbReference type="InterPro" id="IPR010992">
    <property type="entry name" value="IHF-like_DNA-bd_dom_sf"/>
</dbReference>
<keyword evidence="2 4" id="KW-0238">DNA-binding</keyword>
<evidence type="ECO:0000256" key="3">
    <source>
        <dbReference type="RuleBase" id="RU003939"/>
    </source>
</evidence>
<proteinExistence type="inferred from homology"/>
<organism evidence="4 5">
    <name type="scientific">Mycoplasma haemofelis (strain Ohio2)</name>
    <dbReference type="NCBI Taxonomy" id="859194"/>
    <lineage>
        <taxon>Bacteria</taxon>
        <taxon>Bacillati</taxon>
        <taxon>Mycoplasmatota</taxon>
        <taxon>Mollicutes</taxon>
        <taxon>Mycoplasmataceae</taxon>
        <taxon>Mycoplasma</taxon>
    </lineage>
</organism>
<dbReference type="SMART" id="SM00411">
    <property type="entry name" value="BHL"/>
    <property type="match status" value="1"/>
</dbReference>
<comment type="similarity">
    <text evidence="3">Belongs to the bacterial histone-like protein family.</text>
</comment>
<dbReference type="Pfam" id="PF00216">
    <property type="entry name" value="Bac_DNA_binding"/>
    <property type="match status" value="1"/>
</dbReference>
<dbReference type="CDD" id="cd00591">
    <property type="entry name" value="HU_IHF"/>
    <property type="match status" value="1"/>
</dbReference>
<dbReference type="GO" id="GO:0030261">
    <property type="term" value="P:chromosome condensation"/>
    <property type="evidence" value="ECO:0007669"/>
    <property type="project" value="UniProtKB-KW"/>
</dbReference>
<reference evidence="4 5" key="1">
    <citation type="journal article" date="2011" name="J. Bacteriol.">
        <title>Complete genome sequences of two hemotropic Mycoplasmas, Mycoplasma haemofelis strain Ohio2 and Mycoplasma suis strain Illinois.</title>
        <authorList>
            <person name="Messick J.B."/>
            <person name="Santos A.P."/>
            <person name="Guimaraes A.M."/>
        </authorList>
    </citation>
    <scope>NUCLEOTIDE SEQUENCE [LARGE SCALE GENOMIC DNA]</scope>
    <source>
        <strain evidence="4 5">Ohio2</strain>
    </source>
</reference>
<dbReference type="BioCyc" id="MHAE859194:G1GR7-1560-MONOMER"/>
<sequence>MLNKKNLLSKISKESNLSMEQVQDVLNSYQKTILEELMVSKEVVVLDLGKFKVSQRSARTGINPLTKKPIEIPAKDVPKLVPSRKFKGLVEGEVKVDEFNF</sequence>
<dbReference type="Gene3D" id="4.10.520.10">
    <property type="entry name" value="IHF-like DNA-binding proteins"/>
    <property type="match status" value="1"/>
</dbReference>
<dbReference type="STRING" id="859194.MHF_1561"/>
<dbReference type="EMBL" id="CP002808">
    <property type="protein sequence ID" value="AEG73793.1"/>
    <property type="molecule type" value="Genomic_DNA"/>
</dbReference>
<evidence type="ECO:0000256" key="1">
    <source>
        <dbReference type="ARBA" id="ARBA00023067"/>
    </source>
</evidence>
<name>F6FHG3_MYCHI</name>
<dbReference type="KEGG" id="mhf:MHF_1561"/>
<dbReference type="AlphaFoldDB" id="F6FHG3"/>
<dbReference type="PANTHER" id="PTHR33175">
    <property type="entry name" value="DNA-BINDING PROTEIN HU"/>
    <property type="match status" value="1"/>
</dbReference>
<dbReference type="GO" id="GO:0030527">
    <property type="term" value="F:structural constituent of chromatin"/>
    <property type="evidence" value="ECO:0007669"/>
    <property type="project" value="InterPro"/>
</dbReference>
<evidence type="ECO:0000313" key="5">
    <source>
        <dbReference type="Proteomes" id="UP000007952"/>
    </source>
</evidence>
<dbReference type="PANTHER" id="PTHR33175:SF3">
    <property type="entry name" value="DNA-BINDING PROTEIN HU-BETA"/>
    <property type="match status" value="1"/>
</dbReference>
<evidence type="ECO:0000313" key="4">
    <source>
        <dbReference type="EMBL" id="AEG73793.1"/>
    </source>
</evidence>
<gene>
    <name evidence="4" type="primary">hupA</name>
    <name evidence="4" type="ordered locus">MHF_1561</name>
</gene>
<protein>
    <submittedName>
        <fullName evidence="4">Bacterial DNA-binding family protein</fullName>
    </submittedName>
</protein>
<dbReference type="InterPro" id="IPR000119">
    <property type="entry name" value="Hist_DNA-bd"/>
</dbReference>
<evidence type="ECO:0000256" key="2">
    <source>
        <dbReference type="ARBA" id="ARBA00023125"/>
    </source>
</evidence>
<dbReference type="HOGENOM" id="CLU_105066_3_0_14"/>
<reference key="2">
    <citation type="submission" date="2011-05" db="EMBL/GenBank/DDBJ databases">
        <title>The Genome of Mycoplasma haemofelis Strain Ohio2, a pathogenic hemoplasma of the cat.</title>
        <authorList>
            <person name="Santos A.P."/>
            <person name="Guimaraes A.M.S."/>
            <person name="SanMiguel P.J."/>
            <person name="Martin S.W."/>
            <person name="Messick J.B."/>
        </authorList>
    </citation>
    <scope>NUCLEOTIDE SEQUENCE</scope>
    <source>
        <strain>Ohio2</strain>
    </source>
</reference>
<keyword evidence="1" id="KW-0226">DNA condensation</keyword>
<accession>F6FHG3</accession>
<dbReference type="eggNOG" id="COG0776">
    <property type="taxonomic scope" value="Bacteria"/>
</dbReference>
<dbReference type="SUPFAM" id="SSF47729">
    <property type="entry name" value="IHF-like DNA-binding proteins"/>
    <property type="match status" value="1"/>
</dbReference>
<dbReference type="GO" id="GO:0003677">
    <property type="term" value="F:DNA binding"/>
    <property type="evidence" value="ECO:0007669"/>
    <property type="project" value="UniProtKB-KW"/>
</dbReference>